<evidence type="ECO:0000256" key="1">
    <source>
        <dbReference type="ARBA" id="ARBA00004141"/>
    </source>
</evidence>
<feature type="transmembrane region" description="Helical" evidence="5">
    <location>
        <begin position="345"/>
        <end position="367"/>
    </location>
</feature>
<comment type="caution">
    <text evidence="7">The sequence shown here is derived from an EMBL/GenBank/DDBJ whole genome shotgun (WGS) entry which is preliminary data.</text>
</comment>
<keyword evidence="4 5" id="KW-0472">Membrane</keyword>
<accession>A0A844H850</accession>
<feature type="transmembrane region" description="Helical" evidence="5">
    <location>
        <begin position="404"/>
        <end position="421"/>
    </location>
</feature>
<proteinExistence type="predicted"/>
<feature type="transmembrane region" description="Helical" evidence="5">
    <location>
        <begin position="379"/>
        <end position="398"/>
    </location>
</feature>
<feature type="transmembrane region" description="Helical" evidence="5">
    <location>
        <begin position="48"/>
        <end position="68"/>
    </location>
</feature>
<evidence type="ECO:0000313" key="7">
    <source>
        <dbReference type="EMBL" id="MTH35700.1"/>
    </source>
</evidence>
<feature type="transmembrane region" description="Helical" evidence="5">
    <location>
        <begin position="201"/>
        <end position="219"/>
    </location>
</feature>
<dbReference type="Pfam" id="PF04932">
    <property type="entry name" value="Wzy_C"/>
    <property type="match status" value="1"/>
</dbReference>
<protein>
    <recommendedName>
        <fullName evidence="6">O-antigen ligase-related domain-containing protein</fullName>
    </recommendedName>
</protein>
<dbReference type="Proteomes" id="UP000442533">
    <property type="component" value="Unassembled WGS sequence"/>
</dbReference>
<dbReference type="PANTHER" id="PTHR37422">
    <property type="entry name" value="TEICHURONIC ACID BIOSYNTHESIS PROTEIN TUAE"/>
    <property type="match status" value="1"/>
</dbReference>
<feature type="transmembrane region" description="Helical" evidence="5">
    <location>
        <begin position="107"/>
        <end position="126"/>
    </location>
</feature>
<sequence>MGMTATVSQFPPYRAGQASARAGSRAGDIMAITDGAFMATVFLFSSDAFVFLGVHSIVWLLCYAYFLMRLAISLSQLSDALVRNWVFLLYPMLAVVSVLWSQLPVDTLRFGIQLSVSVMMGIFIGSRFRPRQIFLAFFGVMLFAMFVSVLNLTSAITPAYDGRHLFQGIFNSKNALGHRAVLFTATCTFGLFVLPRLGIGLRLACVIGLGLVAIVLAVAGSATGILFSFAASCAGLVLWILLRSRGAWMFLLASCAAVLGLFLIASLFTKLDPLSFLLSLVGRDATLTGRTILWQFGWNHYLMRPWLGFGAAGFWENPHFASDILALQRRYGDGVVGFHDLIVELLVMLGPLGLIAHLSMTAVCLYRTLWHARHGADPYAAWAFIMILSIFGMSLLGAQYYQGHAIPLIFVVALGTAYRLPPSRREAPSARIPSIRPGASLALDIRGHQ</sequence>
<feature type="domain" description="O-antigen ligase-related" evidence="6">
    <location>
        <begin position="209"/>
        <end position="357"/>
    </location>
</feature>
<evidence type="ECO:0000313" key="8">
    <source>
        <dbReference type="Proteomes" id="UP000442533"/>
    </source>
</evidence>
<feature type="transmembrane region" description="Helical" evidence="5">
    <location>
        <begin position="176"/>
        <end position="194"/>
    </location>
</feature>
<feature type="transmembrane region" description="Helical" evidence="5">
    <location>
        <begin position="225"/>
        <end position="242"/>
    </location>
</feature>
<evidence type="ECO:0000256" key="3">
    <source>
        <dbReference type="ARBA" id="ARBA00022989"/>
    </source>
</evidence>
<evidence type="ECO:0000256" key="4">
    <source>
        <dbReference type="ARBA" id="ARBA00023136"/>
    </source>
</evidence>
<name>A0A844H850_9RHOB</name>
<evidence type="ECO:0000259" key="6">
    <source>
        <dbReference type="Pfam" id="PF04932"/>
    </source>
</evidence>
<keyword evidence="3 5" id="KW-1133">Transmembrane helix</keyword>
<evidence type="ECO:0000256" key="5">
    <source>
        <dbReference type="SAM" id="Phobius"/>
    </source>
</evidence>
<dbReference type="OrthoDB" id="4391260at2"/>
<feature type="transmembrane region" description="Helical" evidence="5">
    <location>
        <begin position="249"/>
        <end position="268"/>
    </location>
</feature>
<dbReference type="InterPro" id="IPR007016">
    <property type="entry name" value="O-antigen_ligase-rel_domated"/>
</dbReference>
<comment type="subcellular location">
    <subcellularLocation>
        <location evidence="1">Membrane</location>
        <topology evidence="1">Multi-pass membrane protein</topology>
    </subcellularLocation>
</comment>
<evidence type="ECO:0000256" key="2">
    <source>
        <dbReference type="ARBA" id="ARBA00022692"/>
    </source>
</evidence>
<dbReference type="GO" id="GO:0016020">
    <property type="term" value="C:membrane"/>
    <property type="evidence" value="ECO:0007669"/>
    <property type="project" value="UniProtKB-SubCell"/>
</dbReference>
<dbReference type="InterPro" id="IPR051533">
    <property type="entry name" value="WaaL-like"/>
</dbReference>
<keyword evidence="8" id="KW-1185">Reference proteome</keyword>
<gene>
    <name evidence="7" type="ORF">GL279_13925</name>
</gene>
<feature type="transmembrane region" description="Helical" evidence="5">
    <location>
        <begin position="133"/>
        <end position="156"/>
    </location>
</feature>
<feature type="transmembrane region" description="Helical" evidence="5">
    <location>
        <begin position="80"/>
        <end position="101"/>
    </location>
</feature>
<dbReference type="PANTHER" id="PTHR37422:SF17">
    <property type="entry name" value="O-ANTIGEN LIGASE"/>
    <property type="match status" value="1"/>
</dbReference>
<dbReference type="AlphaFoldDB" id="A0A844H850"/>
<keyword evidence="2 5" id="KW-0812">Transmembrane</keyword>
<dbReference type="EMBL" id="WMIF01000020">
    <property type="protein sequence ID" value="MTH35700.1"/>
    <property type="molecule type" value="Genomic_DNA"/>
</dbReference>
<reference evidence="7 8" key="1">
    <citation type="submission" date="2019-11" db="EMBL/GenBank/DDBJ databases">
        <authorList>
            <person name="Dong K."/>
        </authorList>
    </citation>
    <scope>NUCLEOTIDE SEQUENCE [LARGE SCALE GENOMIC DNA]</scope>
    <source>
        <strain evidence="7 8">JCM 17370</strain>
    </source>
</reference>
<organism evidence="7 8">
    <name type="scientific">Paracoccus limosus</name>
    <dbReference type="NCBI Taxonomy" id="913252"/>
    <lineage>
        <taxon>Bacteria</taxon>
        <taxon>Pseudomonadati</taxon>
        <taxon>Pseudomonadota</taxon>
        <taxon>Alphaproteobacteria</taxon>
        <taxon>Rhodobacterales</taxon>
        <taxon>Paracoccaceae</taxon>
        <taxon>Paracoccus</taxon>
    </lineage>
</organism>